<dbReference type="PANTHER" id="PTHR30532">
    <property type="entry name" value="IRON III DICITRATE-BINDING PERIPLASMIC PROTEIN"/>
    <property type="match status" value="1"/>
</dbReference>
<keyword evidence="3 5" id="KW-0732">Signal</keyword>
<dbReference type="EnsemblMetazoa" id="XM_016809076.1">
    <property type="protein sequence ID" value="XP_016664565.1"/>
    <property type="gene ID" value="LOC107885435"/>
</dbReference>
<evidence type="ECO:0000313" key="7">
    <source>
        <dbReference type="EnsemblMetazoa" id="XP_016664565.1"/>
    </source>
</evidence>
<evidence type="ECO:0000256" key="4">
    <source>
        <dbReference type="SAM" id="MobiDB-lite"/>
    </source>
</evidence>
<dbReference type="AlphaFoldDB" id="A0A8R2H945"/>
<feature type="signal peptide" evidence="5">
    <location>
        <begin position="1"/>
        <end position="23"/>
    </location>
</feature>
<dbReference type="PANTHER" id="PTHR30532:SF26">
    <property type="entry name" value="IRON(3+)-HYDROXAMATE-BINDING PROTEIN FHUD"/>
    <property type="match status" value="1"/>
</dbReference>
<feature type="region of interest" description="Disordered" evidence="4">
    <location>
        <begin position="22"/>
        <end position="47"/>
    </location>
</feature>
<protein>
    <recommendedName>
        <fullName evidence="6">Fe/B12 periplasmic-binding domain-containing protein</fullName>
    </recommendedName>
</protein>
<accession>A0A8R2H945</accession>
<evidence type="ECO:0000259" key="6">
    <source>
        <dbReference type="PROSITE" id="PS50983"/>
    </source>
</evidence>
<dbReference type="InterPro" id="IPR051313">
    <property type="entry name" value="Bact_iron-sidero_bind"/>
</dbReference>
<proteinExistence type="predicted"/>
<name>A0A8R2H945_ACYPI</name>
<feature type="chain" id="PRO_5035773229" description="Fe/B12 periplasmic-binding domain-containing protein" evidence="5">
    <location>
        <begin position="24"/>
        <end position="309"/>
    </location>
</feature>
<feature type="compositionally biased region" description="Basic and acidic residues" evidence="4">
    <location>
        <begin position="22"/>
        <end position="32"/>
    </location>
</feature>
<dbReference type="PROSITE" id="PS51257">
    <property type="entry name" value="PROKAR_LIPOPROTEIN"/>
    <property type="match status" value="1"/>
</dbReference>
<dbReference type="Pfam" id="PF01497">
    <property type="entry name" value="Peripla_BP_2"/>
    <property type="match status" value="1"/>
</dbReference>
<evidence type="ECO:0000256" key="2">
    <source>
        <dbReference type="ARBA" id="ARBA00022448"/>
    </source>
</evidence>
<dbReference type="SUPFAM" id="SSF53807">
    <property type="entry name" value="Helical backbone' metal receptor"/>
    <property type="match status" value="1"/>
</dbReference>
<sequence>MKKFIVFALSLVLFLAACGSNEGKEKSDETKSDSTSNTKTFKQDDGKKVKIPKEPKRIVVLHPTYIGALVEFGHKPVGVLDFVKQNKTLDEATKGATRVGQENIEQIAKTKPDLIITTKEDKNAKKLKKIAATVQLDSMNSDYKEVTKELGSIVNEQDKADKWVKDWEEKLEQDKKDLGNKVDGKTITVIQSSPKGLMAFGKSLGRGTEIIYDGYGMSMPEKLDKKIKNEYSIPISEEELTEYTGDYIILATMGETPQFTKTNNWKNLKAVKEGHVITLDASNTAYNDPISLEKQREIILKQLKDMKKF</sequence>
<evidence type="ECO:0000256" key="5">
    <source>
        <dbReference type="SAM" id="SignalP"/>
    </source>
</evidence>
<feature type="domain" description="Fe/B12 periplasmic-binding" evidence="6">
    <location>
        <begin position="57"/>
        <end position="307"/>
    </location>
</feature>
<evidence type="ECO:0000256" key="3">
    <source>
        <dbReference type="ARBA" id="ARBA00022729"/>
    </source>
</evidence>
<dbReference type="InterPro" id="IPR002491">
    <property type="entry name" value="ABC_transptr_periplasmic_BD"/>
</dbReference>
<keyword evidence="2" id="KW-0813">Transport</keyword>
<evidence type="ECO:0000256" key="1">
    <source>
        <dbReference type="ARBA" id="ARBA00004196"/>
    </source>
</evidence>
<dbReference type="Gene3D" id="3.40.50.1980">
    <property type="entry name" value="Nitrogenase molybdenum iron protein domain"/>
    <property type="match status" value="2"/>
</dbReference>
<comment type="subcellular location">
    <subcellularLocation>
        <location evidence="1">Cell envelope</location>
    </subcellularLocation>
</comment>
<reference evidence="7" key="1">
    <citation type="submission" date="2022-06" db="UniProtKB">
        <authorList>
            <consortium name="EnsemblMetazoa"/>
        </authorList>
    </citation>
    <scope>IDENTIFICATION</scope>
</reference>
<dbReference type="PROSITE" id="PS50983">
    <property type="entry name" value="FE_B12_PBP"/>
    <property type="match status" value="1"/>
</dbReference>
<organism evidence="7">
    <name type="scientific">Acyrthosiphon pisum</name>
    <name type="common">Pea aphid</name>
    <dbReference type="NCBI Taxonomy" id="7029"/>
    <lineage>
        <taxon>Eukaryota</taxon>
        <taxon>Metazoa</taxon>
        <taxon>Ecdysozoa</taxon>
        <taxon>Arthropoda</taxon>
        <taxon>Hexapoda</taxon>
        <taxon>Insecta</taxon>
        <taxon>Pterygota</taxon>
        <taxon>Neoptera</taxon>
        <taxon>Paraneoptera</taxon>
        <taxon>Hemiptera</taxon>
        <taxon>Sternorrhyncha</taxon>
        <taxon>Aphidomorpha</taxon>
        <taxon>Aphidoidea</taxon>
        <taxon>Aphididae</taxon>
        <taxon>Macrosiphini</taxon>
        <taxon>Acyrthosiphon</taxon>
    </lineage>
</organism>